<comment type="similarity">
    <text evidence="6">Belongs to the WD repeat WDR6 family.</text>
</comment>
<name>A0A6I8T6R4_AEDAE</name>
<dbReference type="InParanoid" id="A0A6I8T6R4"/>
<keyword evidence="3" id="KW-0853">WD repeat</keyword>
<reference evidence="8" key="2">
    <citation type="submission" date="2020-05" db="UniProtKB">
        <authorList>
            <consortium name="EnsemblMetazoa"/>
        </authorList>
    </citation>
    <scope>IDENTIFICATION</scope>
    <source>
        <strain evidence="8">LVP_AGWG</strain>
    </source>
</reference>
<proteinExistence type="inferred from homology"/>
<keyword evidence="9" id="KW-1185">Reference proteome</keyword>
<evidence type="ECO:0000313" key="8">
    <source>
        <dbReference type="EnsemblMetazoa" id="AAEL002556-PB"/>
    </source>
</evidence>
<dbReference type="InterPro" id="IPR015943">
    <property type="entry name" value="WD40/YVTN_repeat-like_dom_sf"/>
</dbReference>
<dbReference type="Gene3D" id="2.130.10.10">
    <property type="entry name" value="YVTN repeat-like/Quinoprotein amine dehydrogenase"/>
    <property type="match status" value="3"/>
</dbReference>
<reference evidence="8 9" key="1">
    <citation type="submission" date="2017-06" db="EMBL/GenBank/DDBJ databases">
        <title>Aedes aegypti genome working group (AGWG) sequencing and assembly.</title>
        <authorList>
            <consortium name="Aedes aegypti Genome Working Group (AGWG)"/>
            <person name="Matthews B.J."/>
        </authorList>
    </citation>
    <scope>NUCLEOTIDE SEQUENCE [LARGE SCALE GENOMIC DNA]</scope>
    <source>
        <strain evidence="8 9">LVP_AGWG</strain>
    </source>
</reference>
<dbReference type="Pfam" id="PF00400">
    <property type="entry name" value="WD40"/>
    <property type="match status" value="1"/>
</dbReference>
<dbReference type="SMART" id="SM00320">
    <property type="entry name" value="WD40"/>
    <property type="match status" value="7"/>
</dbReference>
<comment type="subcellular location">
    <subcellularLocation>
        <location evidence="1">Cytoplasm</location>
    </subcellularLocation>
</comment>
<dbReference type="GO" id="GO:0005737">
    <property type="term" value="C:cytoplasm"/>
    <property type="evidence" value="ECO:0007669"/>
    <property type="project" value="UniProtKB-SubCell"/>
</dbReference>
<sequence>MQVQTDATCVRVLCSRKLLVGIGNQLFLLHVESDGSTRRLSADGCLPRLKDKIHSIDCRKLASGSWLVVLHAGREAYSLELGEDNTFSQLGQFHLFNRTEHVLYDPQAMALLTYARRRLNDWISTMKLLGDDEACLITDHGVAIRLQRDYFGSWYASDTCACEDGSTLYCSQIVGTSWEDALCFSGTALGLLVIWRPFGPEKGQILYSAPAHNGVIFSIECDLAKGFVTTTSDDRSVKFWKMQEGGKGMELKELSYCFGHTARVFQSRIIQAGGANWVVSIGEDSNLCLWDESGNRIHRQRMEDGATLWNLDYDESTMTVFVCASNGNVSKFEIGRFLEPSQDHLVVRDVTPDMKDEHPTKVKFCEGGAIVTVTNHNRILLLRDSQEPEAIDQLREQFKCSILEVSDDRIFVAGNRWLNIYELSDGSPSSPKARKLSHSSDKSPSVFLLKHLELDFNLPELVQEEEPIQFSIIRSLHISRSDVVMCDNNGRCLIYDQNVEILKSCHRLPKASERWLTSAFRLDSQFLLLADRNGNLYLFDSLQRDPIFKLPFLHGKLGVTHIQLEEETPEGFFLLTTGHDSNVRSIFLDRTERRLQLYEARKTTVHWIERLTCSGQQKPLVMGFNDSHFVVTRTDQQDVLLEVDCGGGHRYWDFLLSNGHIGCFVFIQHKRLKLVTANWADSEESRNLLQVPRLCWHTKACNVVKVLRHNGTTTFISGGEDNVLRINRVSPDIGTLLEQPKKHLDCHISSIKTIQLIDHPQDRNKVLILSAGGRAQLCLTALDPAQLHRTKQELSYMLHSSDSDRSRWRKNRTASFDPETRFMCSVQVESHVFVGCSDGFLRQFTISRDENAYKAELVHETNYGRCILHMTKLTLGTGTILLTMATDGNVCFWDASNLAEPFYHLKHHASGINGFDLKPLASDGQFLLATGGDDQKVIVTRFHLSTGAQGKISFFRQRSVVGDELHIAQITGVRFSGEATLWSVGVDQRVILTDFSGWKKMVVLKQLGTCIADVKGLELVPESRSLFVYGCGFEFIGL</sequence>
<dbReference type="SUPFAM" id="SSF50978">
    <property type="entry name" value="WD40 repeat-like"/>
    <property type="match status" value="2"/>
</dbReference>
<evidence type="ECO:0000256" key="7">
    <source>
        <dbReference type="ARBA" id="ARBA00040154"/>
    </source>
</evidence>
<dbReference type="PANTHER" id="PTHR14344:SF3">
    <property type="entry name" value="WD REPEAT-CONTAINING PROTEIN 6"/>
    <property type="match status" value="1"/>
</dbReference>
<dbReference type="OrthoDB" id="5594999at2759"/>
<dbReference type="Proteomes" id="UP000008820">
    <property type="component" value="Chromosome 1"/>
</dbReference>
<dbReference type="InterPro" id="IPR001680">
    <property type="entry name" value="WD40_rpt"/>
</dbReference>
<evidence type="ECO:0000313" key="9">
    <source>
        <dbReference type="Proteomes" id="UP000008820"/>
    </source>
</evidence>
<gene>
    <name evidence="8" type="primary">5580191</name>
</gene>
<keyword evidence="2" id="KW-0963">Cytoplasm</keyword>
<accession>A0A6I8T6R4</accession>
<evidence type="ECO:0000256" key="1">
    <source>
        <dbReference type="ARBA" id="ARBA00004496"/>
    </source>
</evidence>
<evidence type="ECO:0000256" key="2">
    <source>
        <dbReference type="ARBA" id="ARBA00022490"/>
    </source>
</evidence>
<evidence type="ECO:0000256" key="6">
    <source>
        <dbReference type="ARBA" id="ARBA00038255"/>
    </source>
</evidence>
<keyword evidence="5" id="KW-0677">Repeat</keyword>
<dbReference type="EnsemblMetazoa" id="AAEL002556-RB">
    <property type="protein sequence ID" value="AAEL002556-PB"/>
    <property type="gene ID" value="AAEL002556"/>
</dbReference>
<evidence type="ECO:0000256" key="4">
    <source>
        <dbReference type="ARBA" id="ARBA00022694"/>
    </source>
</evidence>
<dbReference type="GO" id="GO:0030488">
    <property type="term" value="P:tRNA methylation"/>
    <property type="evidence" value="ECO:0007669"/>
    <property type="project" value="TreeGrafter"/>
</dbReference>
<keyword evidence="4" id="KW-0819">tRNA processing</keyword>
<dbReference type="PANTHER" id="PTHR14344">
    <property type="entry name" value="WD REPEAT PROTEIN"/>
    <property type="match status" value="1"/>
</dbReference>
<dbReference type="AlphaFoldDB" id="A0A6I8T6R4"/>
<dbReference type="FunCoup" id="A0A6I8T6R4">
    <property type="interactions" value="1036"/>
</dbReference>
<evidence type="ECO:0000256" key="3">
    <source>
        <dbReference type="ARBA" id="ARBA00022574"/>
    </source>
</evidence>
<dbReference type="InterPro" id="IPR051973">
    <property type="entry name" value="tRNA_Anticodon_Mtase-Reg"/>
</dbReference>
<organism evidence="8 9">
    <name type="scientific">Aedes aegypti</name>
    <name type="common">Yellowfever mosquito</name>
    <name type="synonym">Culex aegypti</name>
    <dbReference type="NCBI Taxonomy" id="7159"/>
    <lineage>
        <taxon>Eukaryota</taxon>
        <taxon>Metazoa</taxon>
        <taxon>Ecdysozoa</taxon>
        <taxon>Arthropoda</taxon>
        <taxon>Hexapoda</taxon>
        <taxon>Insecta</taxon>
        <taxon>Pterygota</taxon>
        <taxon>Neoptera</taxon>
        <taxon>Endopterygota</taxon>
        <taxon>Diptera</taxon>
        <taxon>Nematocera</taxon>
        <taxon>Culicoidea</taxon>
        <taxon>Culicidae</taxon>
        <taxon>Culicinae</taxon>
        <taxon>Aedini</taxon>
        <taxon>Aedes</taxon>
        <taxon>Stegomyia</taxon>
    </lineage>
</organism>
<dbReference type="InterPro" id="IPR036322">
    <property type="entry name" value="WD40_repeat_dom_sf"/>
</dbReference>
<protein>
    <recommendedName>
        <fullName evidence="7">tRNA (34-2'-O)-methyltransferase regulator WDR6</fullName>
    </recommendedName>
</protein>
<evidence type="ECO:0000256" key="5">
    <source>
        <dbReference type="ARBA" id="ARBA00022737"/>
    </source>
</evidence>